<feature type="domain" description="Response regulatory" evidence="3">
    <location>
        <begin position="3"/>
        <end position="117"/>
    </location>
</feature>
<dbReference type="CDD" id="cd00156">
    <property type="entry name" value="REC"/>
    <property type="match status" value="1"/>
</dbReference>
<dbReference type="EMBL" id="JAPNKA010000001">
    <property type="protein sequence ID" value="MCY1082438.1"/>
    <property type="molecule type" value="Genomic_DNA"/>
</dbReference>
<dbReference type="SMART" id="SM00448">
    <property type="entry name" value="REC"/>
    <property type="match status" value="1"/>
</dbReference>
<dbReference type="InterPro" id="IPR050595">
    <property type="entry name" value="Bact_response_regulator"/>
</dbReference>
<dbReference type="InterPro" id="IPR011006">
    <property type="entry name" value="CheY-like_superfamily"/>
</dbReference>
<dbReference type="RefSeq" id="WP_267541006.1">
    <property type="nucleotide sequence ID" value="NZ_JAPNKA010000001.1"/>
</dbReference>
<dbReference type="Gene3D" id="3.40.50.2300">
    <property type="match status" value="1"/>
</dbReference>
<keyword evidence="1 2" id="KW-0597">Phosphoprotein</keyword>
<gene>
    <name evidence="4" type="ORF">OV287_49130</name>
</gene>
<sequence>MKRVLVVDDDPDILDSLTMLLETHYEVTPTEDGTSALELLEEQAFDAVVLDLMLPVFDGTRVLEELRHRGNGVPVILISAHRDLDRQEEQHRQLGAFASLRKPFNIQELEKRLEEALG</sequence>
<organism evidence="4 5">
    <name type="scientific">Archangium lansingense</name>
    <dbReference type="NCBI Taxonomy" id="2995310"/>
    <lineage>
        <taxon>Bacteria</taxon>
        <taxon>Pseudomonadati</taxon>
        <taxon>Myxococcota</taxon>
        <taxon>Myxococcia</taxon>
        <taxon>Myxococcales</taxon>
        <taxon>Cystobacterineae</taxon>
        <taxon>Archangiaceae</taxon>
        <taxon>Archangium</taxon>
    </lineage>
</organism>
<dbReference type="Pfam" id="PF00072">
    <property type="entry name" value="Response_reg"/>
    <property type="match status" value="1"/>
</dbReference>
<comment type="caution">
    <text evidence="4">The sequence shown here is derived from an EMBL/GenBank/DDBJ whole genome shotgun (WGS) entry which is preliminary data.</text>
</comment>
<evidence type="ECO:0000313" key="4">
    <source>
        <dbReference type="EMBL" id="MCY1082438.1"/>
    </source>
</evidence>
<evidence type="ECO:0000259" key="3">
    <source>
        <dbReference type="PROSITE" id="PS50110"/>
    </source>
</evidence>
<evidence type="ECO:0000256" key="2">
    <source>
        <dbReference type="PROSITE-ProRule" id="PRU00169"/>
    </source>
</evidence>
<dbReference type="SUPFAM" id="SSF52172">
    <property type="entry name" value="CheY-like"/>
    <property type="match status" value="1"/>
</dbReference>
<evidence type="ECO:0000313" key="5">
    <source>
        <dbReference type="Proteomes" id="UP001207654"/>
    </source>
</evidence>
<reference evidence="4 5" key="1">
    <citation type="submission" date="2022-11" db="EMBL/GenBank/DDBJ databases">
        <title>Minimal conservation of predation-associated metabolite biosynthetic gene clusters underscores biosynthetic potential of Myxococcota including descriptions for ten novel species: Archangium lansinium sp. nov., Myxococcus landrumus sp. nov., Nannocystis bai.</title>
        <authorList>
            <person name="Ahearne A."/>
            <person name="Stevens C."/>
            <person name="Phillips K."/>
        </authorList>
    </citation>
    <scope>NUCLEOTIDE SEQUENCE [LARGE SCALE GENOMIC DNA]</scope>
    <source>
        <strain evidence="4 5">MIWBW</strain>
    </source>
</reference>
<feature type="modified residue" description="4-aspartylphosphate" evidence="2">
    <location>
        <position position="51"/>
    </location>
</feature>
<name>A0ABT4AL68_9BACT</name>
<accession>A0ABT4AL68</accession>
<evidence type="ECO:0000256" key="1">
    <source>
        <dbReference type="ARBA" id="ARBA00022553"/>
    </source>
</evidence>
<dbReference type="PROSITE" id="PS50110">
    <property type="entry name" value="RESPONSE_REGULATORY"/>
    <property type="match status" value="1"/>
</dbReference>
<protein>
    <submittedName>
        <fullName evidence="4">Response regulator</fullName>
    </submittedName>
</protein>
<keyword evidence="5" id="KW-1185">Reference proteome</keyword>
<dbReference type="PANTHER" id="PTHR44591">
    <property type="entry name" value="STRESS RESPONSE REGULATOR PROTEIN 1"/>
    <property type="match status" value="1"/>
</dbReference>
<dbReference type="InterPro" id="IPR001789">
    <property type="entry name" value="Sig_transdc_resp-reg_receiver"/>
</dbReference>
<dbReference type="PANTHER" id="PTHR44591:SF3">
    <property type="entry name" value="RESPONSE REGULATORY DOMAIN-CONTAINING PROTEIN"/>
    <property type="match status" value="1"/>
</dbReference>
<proteinExistence type="predicted"/>
<dbReference type="Proteomes" id="UP001207654">
    <property type="component" value="Unassembled WGS sequence"/>
</dbReference>